<evidence type="ECO:0000313" key="3">
    <source>
        <dbReference type="Proteomes" id="UP000239867"/>
    </source>
</evidence>
<dbReference type="PROSITE" id="PS51257">
    <property type="entry name" value="PROKAR_LIPOPROTEIN"/>
    <property type="match status" value="1"/>
</dbReference>
<feature type="signal peptide" evidence="1">
    <location>
        <begin position="1"/>
        <end position="17"/>
    </location>
</feature>
<dbReference type="OrthoDB" id="5432560at2"/>
<evidence type="ECO:0008006" key="4">
    <source>
        <dbReference type="Google" id="ProtNLM"/>
    </source>
</evidence>
<gene>
    <name evidence="2" type="ORF">CAY53_08255</name>
</gene>
<feature type="chain" id="PRO_5014914742" description="PEGA domain-containing protein" evidence="1">
    <location>
        <begin position="18"/>
        <end position="115"/>
    </location>
</feature>
<evidence type="ECO:0000313" key="2">
    <source>
        <dbReference type="EMBL" id="AVD71457.1"/>
    </source>
</evidence>
<dbReference type="Proteomes" id="UP000239867">
    <property type="component" value="Chromosome"/>
</dbReference>
<proteinExistence type="predicted"/>
<evidence type="ECO:0000256" key="1">
    <source>
        <dbReference type="SAM" id="SignalP"/>
    </source>
</evidence>
<reference evidence="2 3" key="1">
    <citation type="journal article" date="2018" name="MBio">
        <title>Insights into the evolution of host association through the isolation and characterization of a novel human periodontal pathobiont, Desulfobulbus oralis.</title>
        <authorList>
            <person name="Cross K.L."/>
            <person name="Chirania P."/>
            <person name="Xiong W."/>
            <person name="Beall C.J."/>
            <person name="Elkins J.G."/>
            <person name="Giannone R.J."/>
            <person name="Griffen A.L."/>
            <person name="Guss A.M."/>
            <person name="Hettich R.L."/>
            <person name="Joshi S.S."/>
            <person name="Mokrzan E.M."/>
            <person name="Martin R.K."/>
            <person name="Zhulin I.B."/>
            <person name="Leys E.J."/>
            <person name="Podar M."/>
        </authorList>
    </citation>
    <scope>NUCLEOTIDE SEQUENCE [LARGE SCALE GENOMIC DNA]</scope>
    <source>
        <strain evidence="2 3">ORNL</strain>
    </source>
</reference>
<dbReference type="EMBL" id="CP021255">
    <property type="protein sequence ID" value="AVD71457.1"/>
    <property type="molecule type" value="Genomic_DNA"/>
</dbReference>
<dbReference type="RefSeq" id="WP_104936715.1">
    <property type="nucleotide sequence ID" value="NZ_CP021255.1"/>
</dbReference>
<protein>
    <recommendedName>
        <fullName evidence="4">PEGA domain-containing protein</fullName>
    </recommendedName>
</protein>
<name>A0A2L1GPA5_9BACT</name>
<dbReference type="KEGG" id="deo:CAY53_08255"/>
<keyword evidence="3" id="KW-1185">Reference proteome</keyword>
<keyword evidence="1" id="KW-0732">Signal</keyword>
<dbReference type="AlphaFoldDB" id="A0A2L1GPA5"/>
<sequence length="115" mass="12701">MAFVSGRPAALLLPALAALLLTAGCSPKKYGAVQFHSEPEEAEVLNLRDDALLGLTPVLVVWESDNGEPQYVTVQMRKAGYLEEIASFWLNTRYESRESAQEDPQPVTIILKARK</sequence>
<accession>A0A2L1GPA5</accession>
<organism evidence="2 3">
    <name type="scientific">Desulfobulbus oralis</name>
    <dbReference type="NCBI Taxonomy" id="1986146"/>
    <lineage>
        <taxon>Bacteria</taxon>
        <taxon>Pseudomonadati</taxon>
        <taxon>Thermodesulfobacteriota</taxon>
        <taxon>Desulfobulbia</taxon>
        <taxon>Desulfobulbales</taxon>
        <taxon>Desulfobulbaceae</taxon>
        <taxon>Desulfobulbus</taxon>
    </lineage>
</organism>